<comment type="similarity">
    <text evidence="2">Belongs to the wntless family.</text>
</comment>
<accession>A0A6F9DXR1</accession>
<evidence type="ECO:0000256" key="2">
    <source>
        <dbReference type="ARBA" id="ARBA00008148"/>
    </source>
</evidence>
<dbReference type="GO" id="GO:0000139">
    <property type="term" value="C:Golgi membrane"/>
    <property type="evidence" value="ECO:0007669"/>
    <property type="project" value="UniProtKB-SubCell"/>
</dbReference>
<comment type="subcellular location">
    <subcellularLocation>
        <location evidence="1">Golgi apparatus membrane</location>
        <topology evidence="1">Multi-pass membrane protein</topology>
    </subcellularLocation>
</comment>
<dbReference type="AlphaFoldDB" id="A0A6F9DXR1"/>
<dbReference type="Pfam" id="PF06664">
    <property type="entry name" value="WLS-like_TM"/>
    <property type="match status" value="1"/>
</dbReference>
<feature type="transmembrane region" description="Helical" evidence="9">
    <location>
        <begin position="435"/>
        <end position="458"/>
    </location>
</feature>
<dbReference type="Pfam" id="PF21883">
    <property type="entry name" value="WLS_GOLD"/>
    <property type="match status" value="1"/>
</dbReference>
<evidence type="ECO:0000256" key="5">
    <source>
        <dbReference type="ARBA" id="ARBA00022692"/>
    </source>
</evidence>
<evidence type="ECO:0000259" key="10">
    <source>
        <dbReference type="Pfam" id="PF06664"/>
    </source>
</evidence>
<keyword evidence="7" id="KW-0333">Golgi apparatus</keyword>
<feature type="domain" description="Wntless GOLD" evidence="11">
    <location>
        <begin position="72"/>
        <end position="238"/>
    </location>
</feature>
<protein>
    <submittedName>
        <fullName evidence="12">Protein wntless homolog</fullName>
    </submittedName>
</protein>
<dbReference type="InterPro" id="IPR053936">
    <property type="entry name" value="WLS_GOLD"/>
</dbReference>
<reference evidence="12" key="1">
    <citation type="submission" date="2020-04" db="EMBL/GenBank/DDBJ databases">
        <authorList>
            <person name="Neveu A P."/>
        </authorList>
    </citation>
    <scope>NUCLEOTIDE SEQUENCE</scope>
    <source>
        <tissue evidence="12">Whole embryo</tissue>
    </source>
</reference>
<name>A0A6F9DXR1_9ASCI</name>
<evidence type="ECO:0000256" key="7">
    <source>
        <dbReference type="ARBA" id="ARBA00023034"/>
    </source>
</evidence>
<proteinExistence type="evidence at transcript level"/>
<dbReference type="GO" id="GO:0016055">
    <property type="term" value="P:Wnt signaling pathway"/>
    <property type="evidence" value="ECO:0007669"/>
    <property type="project" value="UniProtKB-KW"/>
</dbReference>
<keyword evidence="6 9" id="KW-1133">Transmembrane helix</keyword>
<feature type="domain" description="Wntless-like transmembrane" evidence="10">
    <location>
        <begin position="240"/>
        <end position="501"/>
    </location>
</feature>
<evidence type="ECO:0000256" key="4">
    <source>
        <dbReference type="ARBA" id="ARBA00022687"/>
    </source>
</evidence>
<gene>
    <name evidence="12" type="primary">Wls-002</name>
</gene>
<dbReference type="GO" id="GO:0017147">
    <property type="term" value="F:Wnt-protein binding"/>
    <property type="evidence" value="ECO:0007669"/>
    <property type="project" value="InterPro"/>
</dbReference>
<feature type="transmembrane region" description="Helical" evidence="9">
    <location>
        <begin position="277"/>
        <end position="296"/>
    </location>
</feature>
<keyword evidence="8 9" id="KW-0472">Membrane</keyword>
<sequence length="537" mass="60956">MAGAVIETLSTKKLVAMVLGLVVLEIGFVILGGIVAPNPTMSIVLTATTCINNKSQDWILPETCEQMELDPKNHQETISHQGPDDNPKHDPNNVVFAVVVPKKDLEMSRWFQYMLTLAIFRIPYNIQHEVAPDAMATLDIRLAYSNDYNSYKSPKSWQSVVNSTQERPLECVFEHPKTYEYTGFEYNCDPLFISQLGSLPHKHYLINIRLPVNKAHPKISPNMKIGQVTEIDFVAVTQTGGFTYLWVCIKATLCVVMIFPCLWYWRKLSTSDQPATLTEKAIFALGLGMLFLNGPFELVTIFTDASWMLMITDLRQGLFYALLCTFWVIYINEHFKNKAKKNKLSVYKWQLAVIILTCFAFTGLKLAERGSQLSHPASILWQSPKGALTIFVCQCIAGVLFFLHLCFLVIRGLYLQRFRQFTSSVRATTDFKSFVNRYLMLTLLSIGTSGMTVAYFIFGLQLEGWLVPEITLPTSSVFYIGVYGLWNLYALLVLLLYAPSNKVSNVFYIDDTNNLTLDSDEVSIKKNRFLQTVNKET</sequence>
<dbReference type="EMBL" id="LR791894">
    <property type="protein sequence ID" value="CAB3267756.1"/>
    <property type="molecule type" value="mRNA"/>
</dbReference>
<feature type="transmembrane region" description="Helical" evidence="9">
    <location>
        <begin position="316"/>
        <end position="335"/>
    </location>
</feature>
<evidence type="ECO:0000256" key="9">
    <source>
        <dbReference type="SAM" id="Phobius"/>
    </source>
</evidence>
<evidence type="ECO:0000256" key="1">
    <source>
        <dbReference type="ARBA" id="ARBA00004653"/>
    </source>
</evidence>
<evidence type="ECO:0000256" key="3">
    <source>
        <dbReference type="ARBA" id="ARBA00022473"/>
    </source>
</evidence>
<dbReference type="PANTHER" id="PTHR13449">
    <property type="entry name" value="INTEGRAL MEMBRANE PROTEIN GPR177"/>
    <property type="match status" value="1"/>
</dbReference>
<dbReference type="InterPro" id="IPR047843">
    <property type="entry name" value="WLS-like_TM"/>
</dbReference>
<dbReference type="GO" id="GO:0061355">
    <property type="term" value="P:Wnt protein secretion"/>
    <property type="evidence" value="ECO:0007669"/>
    <property type="project" value="TreeGrafter"/>
</dbReference>
<evidence type="ECO:0000313" key="12">
    <source>
        <dbReference type="EMBL" id="CAB3267756.1"/>
    </source>
</evidence>
<feature type="transmembrane region" description="Helical" evidence="9">
    <location>
        <begin position="244"/>
        <end position="265"/>
    </location>
</feature>
<feature type="transmembrane region" description="Helical" evidence="9">
    <location>
        <begin position="387"/>
        <end position="414"/>
    </location>
</feature>
<keyword evidence="5 9" id="KW-0812">Transmembrane</keyword>
<dbReference type="GO" id="GO:0006886">
    <property type="term" value="P:intracellular protein transport"/>
    <property type="evidence" value="ECO:0007669"/>
    <property type="project" value="TreeGrafter"/>
</dbReference>
<feature type="transmembrane region" description="Helical" evidence="9">
    <location>
        <begin position="478"/>
        <end position="498"/>
    </location>
</feature>
<feature type="transmembrane region" description="Helical" evidence="9">
    <location>
        <begin position="347"/>
        <end position="367"/>
    </location>
</feature>
<dbReference type="PANTHER" id="PTHR13449:SF2">
    <property type="entry name" value="PROTEIN WNTLESS HOMOLOG"/>
    <property type="match status" value="1"/>
</dbReference>
<evidence type="ECO:0000256" key="6">
    <source>
        <dbReference type="ARBA" id="ARBA00022989"/>
    </source>
</evidence>
<dbReference type="InterPro" id="IPR009551">
    <property type="entry name" value="Wntless"/>
</dbReference>
<organism evidence="12">
    <name type="scientific">Phallusia mammillata</name>
    <dbReference type="NCBI Taxonomy" id="59560"/>
    <lineage>
        <taxon>Eukaryota</taxon>
        <taxon>Metazoa</taxon>
        <taxon>Chordata</taxon>
        <taxon>Tunicata</taxon>
        <taxon>Ascidiacea</taxon>
        <taxon>Phlebobranchia</taxon>
        <taxon>Ascidiidae</taxon>
        <taxon>Phallusia</taxon>
    </lineage>
</organism>
<evidence type="ECO:0000259" key="11">
    <source>
        <dbReference type="Pfam" id="PF21883"/>
    </source>
</evidence>
<evidence type="ECO:0000256" key="8">
    <source>
        <dbReference type="ARBA" id="ARBA00023136"/>
    </source>
</evidence>
<keyword evidence="3" id="KW-0217">Developmental protein</keyword>
<keyword evidence="4" id="KW-0879">Wnt signaling pathway</keyword>
<feature type="transmembrane region" description="Helical" evidence="9">
    <location>
        <begin position="14"/>
        <end position="36"/>
    </location>
</feature>